<dbReference type="InterPro" id="IPR018062">
    <property type="entry name" value="HTH_AraC-typ_CS"/>
</dbReference>
<dbReference type="Pfam" id="PF12833">
    <property type="entry name" value="HTH_18"/>
    <property type="match status" value="1"/>
</dbReference>
<evidence type="ECO:0000259" key="4">
    <source>
        <dbReference type="PROSITE" id="PS01124"/>
    </source>
</evidence>
<keyword evidence="2" id="KW-0238">DNA-binding</keyword>
<evidence type="ECO:0000313" key="6">
    <source>
        <dbReference type="Proteomes" id="UP000655751"/>
    </source>
</evidence>
<proteinExistence type="predicted"/>
<dbReference type="InterPro" id="IPR020449">
    <property type="entry name" value="Tscrpt_reg_AraC-type_HTH"/>
</dbReference>
<evidence type="ECO:0000256" key="1">
    <source>
        <dbReference type="ARBA" id="ARBA00023015"/>
    </source>
</evidence>
<dbReference type="SMART" id="SM00342">
    <property type="entry name" value="HTH_ARAC"/>
    <property type="match status" value="1"/>
</dbReference>
<sequence>MVVVFRSRDFAPRDRADATRVAMQEQSVPSRVVLENPERVDSLMEVWSYGAASIFRSVMTGYRLQRTPRQVKAGPAEMLAIAVQEINVGYSDQFDTRRVLPIGDLFVIDLNAPYDYLLPRYGSAQCLHVPIDAVGLPPEVVRAAAGRLAASPLHTMMTAHIGELTRQAERLSVDPSASVLGDTSVELVRALLASAYDIDYARGLMAEVLLPRIRAYVRRHLGDADLSPEHIADAHDISPRRLFRLCAEAGFSLEQWIIAERLTGARADLARPELADVPIAAVARRWGFVNNAHFSRRFRDMFGIAPRDWRRIAPREFGAESTQPCGRSRFDEPQAP</sequence>
<name>A0A931N6R5_9NOCA</name>
<dbReference type="PROSITE" id="PS00041">
    <property type="entry name" value="HTH_ARAC_FAMILY_1"/>
    <property type="match status" value="1"/>
</dbReference>
<dbReference type="InterPro" id="IPR018060">
    <property type="entry name" value="HTH_AraC"/>
</dbReference>
<evidence type="ECO:0000313" key="5">
    <source>
        <dbReference type="EMBL" id="MBH0780816.1"/>
    </source>
</evidence>
<dbReference type="InterPro" id="IPR009057">
    <property type="entry name" value="Homeodomain-like_sf"/>
</dbReference>
<dbReference type="Gene3D" id="1.10.10.60">
    <property type="entry name" value="Homeodomain-like"/>
    <property type="match status" value="1"/>
</dbReference>
<gene>
    <name evidence="5" type="ORF">IT779_31550</name>
</gene>
<accession>A0A931N6R5</accession>
<evidence type="ECO:0000256" key="2">
    <source>
        <dbReference type="ARBA" id="ARBA00023125"/>
    </source>
</evidence>
<keyword evidence="3" id="KW-0804">Transcription</keyword>
<dbReference type="AlphaFoldDB" id="A0A931N6R5"/>
<dbReference type="GO" id="GO:0003700">
    <property type="term" value="F:DNA-binding transcription factor activity"/>
    <property type="evidence" value="ECO:0007669"/>
    <property type="project" value="InterPro"/>
</dbReference>
<dbReference type="EMBL" id="JADMLG010000018">
    <property type="protein sequence ID" value="MBH0780816.1"/>
    <property type="molecule type" value="Genomic_DNA"/>
</dbReference>
<dbReference type="GO" id="GO:0043565">
    <property type="term" value="F:sequence-specific DNA binding"/>
    <property type="evidence" value="ECO:0007669"/>
    <property type="project" value="InterPro"/>
</dbReference>
<keyword evidence="6" id="KW-1185">Reference proteome</keyword>
<dbReference type="PROSITE" id="PS01124">
    <property type="entry name" value="HTH_ARAC_FAMILY_2"/>
    <property type="match status" value="1"/>
</dbReference>
<dbReference type="SUPFAM" id="SSF46689">
    <property type="entry name" value="Homeodomain-like"/>
    <property type="match status" value="1"/>
</dbReference>
<dbReference type="PRINTS" id="PR00032">
    <property type="entry name" value="HTHARAC"/>
</dbReference>
<keyword evidence="1" id="KW-0805">Transcription regulation</keyword>
<protein>
    <submittedName>
        <fullName evidence="5">Helix-turn-helix domain-containing protein</fullName>
    </submittedName>
</protein>
<reference evidence="5" key="1">
    <citation type="submission" date="2020-11" db="EMBL/GenBank/DDBJ databases">
        <title>Nocardia NEAU-351.nov., a novel actinomycete isolated from the cow dung.</title>
        <authorList>
            <person name="Zhang X."/>
        </authorList>
    </citation>
    <scope>NUCLEOTIDE SEQUENCE</scope>
    <source>
        <strain evidence="5">NEAU-351</strain>
    </source>
</reference>
<dbReference type="PANTHER" id="PTHR46796:SF6">
    <property type="entry name" value="ARAC SUBFAMILY"/>
    <property type="match status" value="1"/>
</dbReference>
<dbReference type="PANTHER" id="PTHR46796">
    <property type="entry name" value="HTH-TYPE TRANSCRIPTIONAL ACTIVATOR RHAS-RELATED"/>
    <property type="match status" value="1"/>
</dbReference>
<dbReference type="InterPro" id="IPR050204">
    <property type="entry name" value="AraC_XylS_family_regulators"/>
</dbReference>
<evidence type="ECO:0000256" key="3">
    <source>
        <dbReference type="ARBA" id="ARBA00023163"/>
    </source>
</evidence>
<dbReference type="Proteomes" id="UP000655751">
    <property type="component" value="Unassembled WGS sequence"/>
</dbReference>
<feature type="domain" description="HTH araC/xylS-type" evidence="4">
    <location>
        <begin position="211"/>
        <end position="312"/>
    </location>
</feature>
<comment type="caution">
    <text evidence="5">The sequence shown here is derived from an EMBL/GenBank/DDBJ whole genome shotgun (WGS) entry which is preliminary data.</text>
</comment>
<organism evidence="5 6">
    <name type="scientific">Nocardia bovistercoris</name>
    <dbReference type="NCBI Taxonomy" id="2785916"/>
    <lineage>
        <taxon>Bacteria</taxon>
        <taxon>Bacillati</taxon>
        <taxon>Actinomycetota</taxon>
        <taxon>Actinomycetes</taxon>
        <taxon>Mycobacteriales</taxon>
        <taxon>Nocardiaceae</taxon>
        <taxon>Nocardia</taxon>
    </lineage>
</organism>